<evidence type="ECO:0000313" key="4">
    <source>
        <dbReference type="Proteomes" id="UP000051804"/>
    </source>
</evidence>
<dbReference type="SUPFAM" id="SSF102405">
    <property type="entry name" value="MCP/YpsA-like"/>
    <property type="match status" value="1"/>
</dbReference>
<accession>A0A0R1JZN3</accession>
<dbReference type="Pfam" id="PF02481">
    <property type="entry name" value="DNA_processg_A"/>
    <property type="match status" value="1"/>
</dbReference>
<comment type="caution">
    <text evidence="3">The sequence shown here is derived from an EMBL/GenBank/DDBJ whole genome shotgun (WGS) entry which is preliminary data.</text>
</comment>
<dbReference type="NCBIfam" id="TIGR00732">
    <property type="entry name" value="dprA"/>
    <property type="match status" value="1"/>
</dbReference>
<evidence type="ECO:0000313" key="3">
    <source>
        <dbReference type="EMBL" id="KRK73282.1"/>
    </source>
</evidence>
<keyword evidence="4" id="KW-1185">Reference proteome</keyword>
<dbReference type="GO" id="GO:0009294">
    <property type="term" value="P:DNA-mediated transformation"/>
    <property type="evidence" value="ECO:0007669"/>
    <property type="project" value="InterPro"/>
</dbReference>
<dbReference type="InterPro" id="IPR003488">
    <property type="entry name" value="DprA"/>
</dbReference>
<dbReference type="PANTHER" id="PTHR43022">
    <property type="entry name" value="PROTEIN SMF"/>
    <property type="match status" value="1"/>
</dbReference>
<feature type="domain" description="Smf/DprA SLOG" evidence="2">
    <location>
        <begin position="81"/>
        <end position="284"/>
    </location>
</feature>
<organism evidence="3 4">
    <name type="scientific">Lacticaseibacillus nasuensis JCM 17158</name>
    <dbReference type="NCBI Taxonomy" id="1291734"/>
    <lineage>
        <taxon>Bacteria</taxon>
        <taxon>Bacillati</taxon>
        <taxon>Bacillota</taxon>
        <taxon>Bacilli</taxon>
        <taxon>Lactobacillales</taxon>
        <taxon>Lactobacillaceae</taxon>
        <taxon>Lacticaseibacillus</taxon>
    </lineage>
</organism>
<proteinExistence type="inferred from homology"/>
<dbReference type="InterPro" id="IPR057666">
    <property type="entry name" value="DrpA_SLOG"/>
</dbReference>
<protein>
    <submittedName>
        <fullName evidence="3">Rossmann nucleotide-binding protein for DNA uptake</fullName>
    </submittedName>
</protein>
<dbReference type="PATRIC" id="fig|1291734.4.peg.1170"/>
<dbReference type="PANTHER" id="PTHR43022:SF1">
    <property type="entry name" value="PROTEIN SMF"/>
    <property type="match status" value="1"/>
</dbReference>
<dbReference type="AlphaFoldDB" id="A0A0R1JZN3"/>
<dbReference type="STRING" id="1291734.FD02_GL001140"/>
<gene>
    <name evidence="3" type="ORF">FD02_GL001140</name>
</gene>
<evidence type="ECO:0000256" key="1">
    <source>
        <dbReference type="ARBA" id="ARBA00006525"/>
    </source>
</evidence>
<reference evidence="3 4" key="1">
    <citation type="journal article" date="2015" name="Genome Announc.">
        <title>Expanding the biotechnology potential of lactobacilli through comparative genomics of 213 strains and associated genera.</title>
        <authorList>
            <person name="Sun Z."/>
            <person name="Harris H.M."/>
            <person name="McCann A."/>
            <person name="Guo C."/>
            <person name="Argimon S."/>
            <person name="Zhang W."/>
            <person name="Yang X."/>
            <person name="Jeffery I.B."/>
            <person name="Cooney J.C."/>
            <person name="Kagawa T.F."/>
            <person name="Liu W."/>
            <person name="Song Y."/>
            <person name="Salvetti E."/>
            <person name="Wrobel A."/>
            <person name="Rasinkangas P."/>
            <person name="Parkhill J."/>
            <person name="Rea M.C."/>
            <person name="O'Sullivan O."/>
            <person name="Ritari J."/>
            <person name="Douillard F.P."/>
            <person name="Paul Ross R."/>
            <person name="Yang R."/>
            <person name="Briner A.E."/>
            <person name="Felis G.E."/>
            <person name="de Vos W.M."/>
            <person name="Barrangou R."/>
            <person name="Klaenhammer T.R."/>
            <person name="Caufield P.W."/>
            <person name="Cui Y."/>
            <person name="Zhang H."/>
            <person name="O'Toole P.W."/>
        </authorList>
    </citation>
    <scope>NUCLEOTIDE SEQUENCE [LARGE SCALE GENOMIC DNA]</scope>
    <source>
        <strain evidence="3 4">JCM 17158</strain>
    </source>
</reference>
<name>A0A0R1JZN3_9LACO</name>
<dbReference type="EMBL" id="AZDJ01000013">
    <property type="protein sequence ID" value="KRK73282.1"/>
    <property type="molecule type" value="Genomic_DNA"/>
</dbReference>
<comment type="similarity">
    <text evidence="1">Belongs to the DprA/Smf family.</text>
</comment>
<dbReference type="Gene3D" id="3.40.50.450">
    <property type="match status" value="1"/>
</dbReference>
<evidence type="ECO:0000259" key="2">
    <source>
        <dbReference type="Pfam" id="PF02481"/>
    </source>
</evidence>
<sequence length="289" mass="30802">MKARFFFGSGGGAMLVREFLLRWYLASWTQDPAVVTAGVSTLLTQAGTAELTADLTPAQRAVAQDGQLAKQAARLAAATRYVTRVDAEYPPRLAEGLKPPLVLFYLGDWAALARPTLGVVGARRASRYTHQALNQLTPAHADWSIISGLANGADTFAHDWALAHGWPTIAVIANGLDVVYPATNRELQARIAAAGLVISEYPLGTPPRPYRFVARNRLIASLAHGVLVTEAAAHSGSLITANFALTANRDVFAVPNRLDAPLGQGTNALIAAGATPVSRPEDLTLRYYP</sequence>
<dbReference type="Proteomes" id="UP000051804">
    <property type="component" value="Unassembled WGS sequence"/>
</dbReference>